<reference evidence="1" key="2">
    <citation type="submission" date="2023-05" db="EMBL/GenBank/DDBJ databases">
        <authorList>
            <person name="Fouks B."/>
        </authorList>
    </citation>
    <scope>NUCLEOTIDE SEQUENCE</scope>
    <source>
        <strain evidence="1">Stay&amp;Tobe</strain>
        <tissue evidence="1">Testes</tissue>
    </source>
</reference>
<comment type="caution">
    <text evidence="1">The sequence shown here is derived from an EMBL/GenBank/DDBJ whole genome shotgun (WGS) entry which is preliminary data.</text>
</comment>
<dbReference type="EMBL" id="JASPKZ010008359">
    <property type="protein sequence ID" value="KAJ9580142.1"/>
    <property type="molecule type" value="Genomic_DNA"/>
</dbReference>
<accession>A0AAD7ZHF9</accession>
<protein>
    <submittedName>
        <fullName evidence="1">Uncharacterized protein</fullName>
    </submittedName>
</protein>
<proteinExistence type="predicted"/>
<gene>
    <name evidence="1" type="ORF">L9F63_004215</name>
</gene>
<feature type="non-terminal residue" evidence="1">
    <location>
        <position position="1"/>
    </location>
</feature>
<evidence type="ECO:0000313" key="2">
    <source>
        <dbReference type="Proteomes" id="UP001233999"/>
    </source>
</evidence>
<keyword evidence="2" id="KW-1185">Reference proteome</keyword>
<dbReference type="Proteomes" id="UP001233999">
    <property type="component" value="Unassembled WGS sequence"/>
</dbReference>
<reference evidence="1" key="1">
    <citation type="journal article" date="2023" name="IScience">
        <title>Live-bearing cockroach genome reveals convergent evolutionary mechanisms linked to viviparity in insects and beyond.</title>
        <authorList>
            <person name="Fouks B."/>
            <person name="Harrison M.C."/>
            <person name="Mikhailova A.A."/>
            <person name="Marchal E."/>
            <person name="English S."/>
            <person name="Carruthers M."/>
            <person name="Jennings E.C."/>
            <person name="Chiamaka E.L."/>
            <person name="Frigard R.A."/>
            <person name="Pippel M."/>
            <person name="Attardo G.M."/>
            <person name="Benoit J.B."/>
            <person name="Bornberg-Bauer E."/>
            <person name="Tobe S.S."/>
        </authorList>
    </citation>
    <scope>NUCLEOTIDE SEQUENCE</scope>
    <source>
        <strain evidence="1">Stay&amp;Tobe</strain>
    </source>
</reference>
<evidence type="ECO:0000313" key="1">
    <source>
        <dbReference type="EMBL" id="KAJ9580142.1"/>
    </source>
</evidence>
<sequence length="64" mass="7041">DTLPRIPVQTSSFSIPGPRTFGGPPLLHSSIHLNFGRSWARRLTDKVTFTMNSGVVIGKDIFCL</sequence>
<name>A0AAD7ZHF9_DIPPU</name>
<dbReference type="AlphaFoldDB" id="A0AAD7ZHF9"/>
<feature type="non-terminal residue" evidence="1">
    <location>
        <position position="64"/>
    </location>
</feature>
<organism evidence="1 2">
    <name type="scientific">Diploptera punctata</name>
    <name type="common">Pacific beetle cockroach</name>
    <dbReference type="NCBI Taxonomy" id="6984"/>
    <lineage>
        <taxon>Eukaryota</taxon>
        <taxon>Metazoa</taxon>
        <taxon>Ecdysozoa</taxon>
        <taxon>Arthropoda</taxon>
        <taxon>Hexapoda</taxon>
        <taxon>Insecta</taxon>
        <taxon>Pterygota</taxon>
        <taxon>Neoptera</taxon>
        <taxon>Polyneoptera</taxon>
        <taxon>Dictyoptera</taxon>
        <taxon>Blattodea</taxon>
        <taxon>Blaberoidea</taxon>
        <taxon>Blaberidae</taxon>
        <taxon>Diplopterinae</taxon>
        <taxon>Diploptera</taxon>
    </lineage>
</organism>